<evidence type="ECO:0000256" key="1">
    <source>
        <dbReference type="SAM" id="Phobius"/>
    </source>
</evidence>
<sequence length="102" mass="11936">PLGCIYIIENTIMSISNLSHFDESNQSDEEDNKQLLQQFTNRTFEQNSTLLKIMDRLTRQQSIEHNRSHCSDLDKTTKLIVVIIFLWILTVVCQQIIEQLVL</sequence>
<evidence type="ECO:0000313" key="3">
    <source>
        <dbReference type="Proteomes" id="UP000663845"/>
    </source>
</evidence>
<dbReference type="Proteomes" id="UP000663845">
    <property type="component" value="Unassembled WGS sequence"/>
</dbReference>
<keyword evidence="1" id="KW-0472">Membrane</keyword>
<keyword evidence="1" id="KW-0812">Transmembrane</keyword>
<dbReference type="EMBL" id="CAJNOG010007932">
    <property type="protein sequence ID" value="CAF1567050.1"/>
    <property type="molecule type" value="Genomic_DNA"/>
</dbReference>
<accession>A0A815Y7T2</accession>
<dbReference type="AlphaFoldDB" id="A0A815Y7T2"/>
<keyword evidence="1" id="KW-1133">Transmembrane helix</keyword>
<feature type="non-terminal residue" evidence="2">
    <location>
        <position position="1"/>
    </location>
</feature>
<reference evidence="2" key="1">
    <citation type="submission" date="2021-02" db="EMBL/GenBank/DDBJ databases">
        <authorList>
            <person name="Nowell W R."/>
        </authorList>
    </citation>
    <scope>NUCLEOTIDE SEQUENCE</scope>
</reference>
<comment type="caution">
    <text evidence="2">The sequence shown here is derived from an EMBL/GenBank/DDBJ whole genome shotgun (WGS) entry which is preliminary data.</text>
</comment>
<feature type="transmembrane region" description="Helical" evidence="1">
    <location>
        <begin position="79"/>
        <end position="97"/>
    </location>
</feature>
<gene>
    <name evidence="2" type="ORF">JYZ213_LOCUS47181</name>
</gene>
<name>A0A815Y7T2_9BILA</name>
<proteinExistence type="predicted"/>
<organism evidence="2 3">
    <name type="scientific">Adineta steineri</name>
    <dbReference type="NCBI Taxonomy" id="433720"/>
    <lineage>
        <taxon>Eukaryota</taxon>
        <taxon>Metazoa</taxon>
        <taxon>Spiralia</taxon>
        <taxon>Gnathifera</taxon>
        <taxon>Rotifera</taxon>
        <taxon>Eurotatoria</taxon>
        <taxon>Bdelloidea</taxon>
        <taxon>Adinetida</taxon>
        <taxon>Adinetidae</taxon>
        <taxon>Adineta</taxon>
    </lineage>
</organism>
<evidence type="ECO:0000313" key="2">
    <source>
        <dbReference type="EMBL" id="CAF1567050.1"/>
    </source>
</evidence>
<protein>
    <submittedName>
        <fullName evidence="2">Uncharacterized protein</fullName>
    </submittedName>
</protein>